<reference evidence="4 5" key="1">
    <citation type="submission" date="2023-10" db="EMBL/GenBank/DDBJ databases">
        <title>Chromosome-scale genome assembly provides insights into flower coloration mechanisms of Canna indica.</title>
        <authorList>
            <person name="Li C."/>
        </authorList>
    </citation>
    <scope>NUCLEOTIDE SEQUENCE [LARGE SCALE GENOMIC DNA]</scope>
    <source>
        <tissue evidence="4">Flower</tissue>
    </source>
</reference>
<dbReference type="PANTHER" id="PTHR31415:SF125">
    <property type="entry name" value="HARPIN INDUCING PROTEIN 1-LIKE 9"/>
    <property type="match status" value="1"/>
</dbReference>
<keyword evidence="3" id="KW-1133">Transmembrane helix</keyword>
<evidence type="ECO:0000256" key="1">
    <source>
        <dbReference type="ARBA" id="ARBA00004370"/>
    </source>
</evidence>
<name>A0AAQ3KUP8_9LILI</name>
<sequence>MSSSRGPCGFCLTFLLAIGFLSLYIYVTYHAISPRYDLTVFSLSTNTSAGAAVASFELDVANRNKELGVYHDNLNLSLSFTYSNSSSPPSATAVVPGFYQGHRKTASKGGSFASSPGRRWPTTKRSAVLLVTLESAVRYKALAWRSRRHRIRVAAEVSVDSEGKEIANNRIRLRSGVPPVRFNDCFRHSILAVVFVACVMIRF</sequence>
<gene>
    <name evidence="4" type="ORF">Cni_G23895</name>
</gene>
<keyword evidence="5" id="KW-1185">Reference proteome</keyword>
<accession>A0AAQ3KUP8</accession>
<feature type="transmembrane region" description="Helical" evidence="3">
    <location>
        <begin position="7"/>
        <end position="27"/>
    </location>
</feature>
<comment type="subcellular location">
    <subcellularLocation>
        <location evidence="1">Membrane</location>
    </subcellularLocation>
</comment>
<dbReference type="AlphaFoldDB" id="A0AAQ3KUP8"/>
<keyword evidence="2 3" id="KW-0472">Membrane</keyword>
<dbReference type="Proteomes" id="UP001327560">
    <property type="component" value="Chromosome 7"/>
</dbReference>
<dbReference type="EMBL" id="CP136896">
    <property type="protein sequence ID" value="WOL15114.1"/>
    <property type="molecule type" value="Genomic_DNA"/>
</dbReference>
<evidence type="ECO:0008006" key="6">
    <source>
        <dbReference type="Google" id="ProtNLM"/>
    </source>
</evidence>
<proteinExistence type="predicted"/>
<evidence type="ECO:0000313" key="5">
    <source>
        <dbReference type="Proteomes" id="UP001327560"/>
    </source>
</evidence>
<dbReference type="InterPro" id="IPR044839">
    <property type="entry name" value="NDR1-like"/>
</dbReference>
<keyword evidence="3" id="KW-0812">Transmembrane</keyword>
<dbReference type="GO" id="GO:0009506">
    <property type="term" value="C:plasmodesma"/>
    <property type="evidence" value="ECO:0007669"/>
    <property type="project" value="TreeGrafter"/>
</dbReference>
<evidence type="ECO:0000313" key="4">
    <source>
        <dbReference type="EMBL" id="WOL15114.1"/>
    </source>
</evidence>
<evidence type="ECO:0000256" key="2">
    <source>
        <dbReference type="ARBA" id="ARBA00023136"/>
    </source>
</evidence>
<dbReference type="GO" id="GO:0005886">
    <property type="term" value="C:plasma membrane"/>
    <property type="evidence" value="ECO:0007669"/>
    <property type="project" value="TreeGrafter"/>
</dbReference>
<organism evidence="4 5">
    <name type="scientific">Canna indica</name>
    <name type="common">Indian-shot</name>
    <dbReference type="NCBI Taxonomy" id="4628"/>
    <lineage>
        <taxon>Eukaryota</taxon>
        <taxon>Viridiplantae</taxon>
        <taxon>Streptophyta</taxon>
        <taxon>Embryophyta</taxon>
        <taxon>Tracheophyta</taxon>
        <taxon>Spermatophyta</taxon>
        <taxon>Magnoliopsida</taxon>
        <taxon>Liliopsida</taxon>
        <taxon>Zingiberales</taxon>
        <taxon>Cannaceae</taxon>
        <taxon>Canna</taxon>
    </lineage>
</organism>
<dbReference type="GO" id="GO:0098542">
    <property type="term" value="P:defense response to other organism"/>
    <property type="evidence" value="ECO:0007669"/>
    <property type="project" value="InterPro"/>
</dbReference>
<dbReference type="PANTHER" id="PTHR31415">
    <property type="entry name" value="OS05G0367900 PROTEIN"/>
    <property type="match status" value="1"/>
</dbReference>
<protein>
    <recommendedName>
        <fullName evidence="6">Late embryogenesis abundant protein LEA-2 subgroup domain-containing protein</fullName>
    </recommendedName>
</protein>
<evidence type="ECO:0000256" key="3">
    <source>
        <dbReference type="SAM" id="Phobius"/>
    </source>
</evidence>